<feature type="region of interest" description="Disordered" evidence="1">
    <location>
        <begin position="199"/>
        <end position="231"/>
    </location>
</feature>
<proteinExistence type="predicted"/>
<evidence type="ECO:0000256" key="1">
    <source>
        <dbReference type="SAM" id="MobiDB-lite"/>
    </source>
</evidence>
<protein>
    <submittedName>
        <fullName evidence="2">Uncharacterized protein</fullName>
    </submittedName>
</protein>
<gene>
    <name evidence="2" type="ORF">BN946_scf184970.g10</name>
</gene>
<dbReference type="AlphaFoldDB" id="A0A060SI95"/>
<reference evidence="2" key="1">
    <citation type="submission" date="2014-01" db="EMBL/GenBank/DDBJ databases">
        <title>The genome of the white-rot fungus Pycnoporus cinnabarinus: a basidiomycete model with a versatile arsenal for lignocellulosic biomass breakdown.</title>
        <authorList>
            <person name="Levasseur A."/>
            <person name="Lomascolo A."/>
            <person name="Ruiz-Duenas F.J."/>
            <person name="Uzan E."/>
            <person name="Piumi F."/>
            <person name="Kues U."/>
            <person name="Ram A.F.J."/>
            <person name="Murat C."/>
            <person name="Haon M."/>
            <person name="Benoit I."/>
            <person name="Arfi Y."/>
            <person name="Chevret D."/>
            <person name="Drula E."/>
            <person name="Kwon M.J."/>
            <person name="Gouret P."/>
            <person name="Lesage-Meessen L."/>
            <person name="Lombard V."/>
            <person name="Mariette J."/>
            <person name="Noirot C."/>
            <person name="Park J."/>
            <person name="Patyshakuliyeva A."/>
            <person name="Wieneger R.A.B."/>
            <person name="Wosten H.A.B."/>
            <person name="Martin F."/>
            <person name="Coutinho P.M."/>
            <person name="de Vries R."/>
            <person name="Martinez A.T."/>
            <person name="Klopp C."/>
            <person name="Pontarotti P."/>
            <person name="Henrissat B."/>
            <person name="Record E."/>
        </authorList>
    </citation>
    <scope>NUCLEOTIDE SEQUENCE [LARGE SCALE GENOMIC DNA]</scope>
    <source>
        <strain evidence="2">BRFM137</strain>
    </source>
</reference>
<organism evidence="2 3">
    <name type="scientific">Pycnoporus cinnabarinus</name>
    <name type="common">Cinnabar-red polypore</name>
    <name type="synonym">Trametes cinnabarina</name>
    <dbReference type="NCBI Taxonomy" id="5643"/>
    <lineage>
        <taxon>Eukaryota</taxon>
        <taxon>Fungi</taxon>
        <taxon>Dikarya</taxon>
        <taxon>Basidiomycota</taxon>
        <taxon>Agaricomycotina</taxon>
        <taxon>Agaricomycetes</taxon>
        <taxon>Polyporales</taxon>
        <taxon>Polyporaceae</taxon>
        <taxon>Trametes</taxon>
    </lineage>
</organism>
<feature type="compositionally biased region" description="Basic and acidic residues" evidence="1">
    <location>
        <begin position="209"/>
        <end position="221"/>
    </location>
</feature>
<dbReference type="EMBL" id="CCBP010000111">
    <property type="protein sequence ID" value="CDO72158.1"/>
    <property type="molecule type" value="Genomic_DNA"/>
</dbReference>
<keyword evidence="3" id="KW-1185">Reference proteome</keyword>
<dbReference type="HOGENOM" id="CLU_852962_0_0_1"/>
<name>A0A060SI95_PYCCI</name>
<dbReference type="Proteomes" id="UP000029665">
    <property type="component" value="Unassembled WGS sequence"/>
</dbReference>
<comment type="caution">
    <text evidence="2">The sequence shown here is derived from an EMBL/GenBank/DDBJ whole genome shotgun (WGS) entry which is preliminary data.</text>
</comment>
<sequence length="326" mass="36307">MKKYASTVLCPQFPLVKGETSFVEEVLELWKDPDWTEEIQSNISEDAAAESVSISAGMHDSISAGSGSTPSAEVLQQMLHAKSRIKEIAERKKMRIPDATLVAIQVAEKDGNPLHRGGRLLLCFPILLVENKGLPSNRTVKTMRATVADVLNRQVQGQARFAYESNPDLKAPLPALVVVGEEWHCKVFEREDVLKLNTTRPATRQSRRAARDVPSQREERGGTTTVPKVDDADNNATELDLILKLHGKFHDANDNPVTLPLTMHHMETIEAFGLLHKLLLILHRGVLEAPQGFPTDTDTRPYRQTEYMAAEDPNLGFHMGMFYPAN</sequence>
<accession>A0A060SI95</accession>
<evidence type="ECO:0000313" key="2">
    <source>
        <dbReference type="EMBL" id="CDO72158.1"/>
    </source>
</evidence>
<evidence type="ECO:0000313" key="3">
    <source>
        <dbReference type="Proteomes" id="UP000029665"/>
    </source>
</evidence>